<reference evidence="3" key="1">
    <citation type="submission" date="2019-09" db="EMBL/GenBank/DDBJ databases">
        <title>Characterisation of the sponge microbiome using genome-centric metagenomics.</title>
        <authorList>
            <person name="Engelberts J.P."/>
            <person name="Robbins S.J."/>
            <person name="De Goeij J.M."/>
            <person name="Aranda M."/>
            <person name="Bell S.C."/>
            <person name="Webster N.S."/>
        </authorList>
    </citation>
    <scope>NUCLEOTIDE SEQUENCE</scope>
    <source>
        <strain evidence="3">SB0661_bin_32</strain>
    </source>
</reference>
<dbReference type="GO" id="GO:0006780">
    <property type="term" value="P:uroporphyrinogen III biosynthetic process"/>
    <property type="evidence" value="ECO:0007669"/>
    <property type="project" value="InterPro"/>
</dbReference>
<evidence type="ECO:0000256" key="1">
    <source>
        <dbReference type="SAM" id="MobiDB-lite"/>
    </source>
</evidence>
<dbReference type="AlphaFoldDB" id="A0A6B1DCM0"/>
<comment type="caution">
    <text evidence="3">The sequence shown here is derived from an EMBL/GenBank/DDBJ whole genome shotgun (WGS) entry which is preliminary data.</text>
</comment>
<feature type="domain" description="Tetrapyrrole biosynthesis uroporphyrinogen III synthase" evidence="2">
    <location>
        <begin position="47"/>
        <end position="279"/>
    </location>
</feature>
<dbReference type="Pfam" id="PF02602">
    <property type="entry name" value="HEM4"/>
    <property type="match status" value="1"/>
</dbReference>
<gene>
    <name evidence="3" type="ORF">F4X14_19475</name>
</gene>
<dbReference type="SUPFAM" id="SSF69618">
    <property type="entry name" value="HemD-like"/>
    <property type="match status" value="1"/>
</dbReference>
<proteinExistence type="predicted"/>
<dbReference type="Gene3D" id="3.40.50.10090">
    <property type="match status" value="2"/>
</dbReference>
<dbReference type="PANTHER" id="PTHR40082">
    <property type="entry name" value="BLR5956 PROTEIN"/>
    <property type="match status" value="1"/>
</dbReference>
<organism evidence="3">
    <name type="scientific">Caldilineaceae bacterium SB0661_bin_32</name>
    <dbReference type="NCBI Taxonomy" id="2605255"/>
    <lineage>
        <taxon>Bacteria</taxon>
        <taxon>Bacillati</taxon>
        <taxon>Chloroflexota</taxon>
        <taxon>Caldilineae</taxon>
        <taxon>Caldilineales</taxon>
        <taxon>Caldilineaceae</taxon>
    </lineage>
</organism>
<dbReference type="PANTHER" id="PTHR40082:SF1">
    <property type="entry name" value="BLR5956 PROTEIN"/>
    <property type="match status" value="1"/>
</dbReference>
<dbReference type="InterPro" id="IPR003754">
    <property type="entry name" value="4pyrrol_synth_uPrphyn_synth"/>
</dbReference>
<protein>
    <submittedName>
        <fullName evidence="3">Uroporphyrinogen-III synthase</fullName>
    </submittedName>
</protein>
<dbReference type="InterPro" id="IPR036108">
    <property type="entry name" value="4pyrrol_syn_uPrphyn_synt_sf"/>
</dbReference>
<evidence type="ECO:0000313" key="3">
    <source>
        <dbReference type="EMBL" id="MYC97142.1"/>
    </source>
</evidence>
<sequence>MAGREPAAIDDRFPFPPREERSPKMTTQTLAGLRIANTRALRQAPVLTRLLEEEGAQVLHYPTVEIEPCADPTDFDAALTELARGQFDWLIVTSTNTVYILADRLRDLGIELDRVARSNTKVAAVGSATATAIAQELNLVVDLLPEEYVAESLAAGLQVSRGSRVFLPQSAIARPVLVKALRRAGAEVRAVSAYQTVVGHGGDDLPRHFWQGDVDVVLFTSASTVHNFVSRLKAESGDAGMLCDVTVACIGPMTAEAARRHDLSVQIVAESRTVEGLVQSLKSYFGSRRR</sequence>
<evidence type="ECO:0000259" key="2">
    <source>
        <dbReference type="Pfam" id="PF02602"/>
    </source>
</evidence>
<feature type="region of interest" description="Disordered" evidence="1">
    <location>
        <begin position="1"/>
        <end position="24"/>
    </location>
</feature>
<dbReference type="CDD" id="cd06578">
    <property type="entry name" value="HemD"/>
    <property type="match status" value="1"/>
</dbReference>
<dbReference type="InterPro" id="IPR039793">
    <property type="entry name" value="UROS/Hem4"/>
</dbReference>
<dbReference type="EMBL" id="VXMH01000106">
    <property type="protein sequence ID" value="MYC97142.1"/>
    <property type="molecule type" value="Genomic_DNA"/>
</dbReference>
<feature type="compositionally biased region" description="Basic and acidic residues" evidence="1">
    <location>
        <begin position="7"/>
        <end position="23"/>
    </location>
</feature>
<accession>A0A6B1DCM0</accession>
<dbReference type="GO" id="GO:0004852">
    <property type="term" value="F:uroporphyrinogen-III synthase activity"/>
    <property type="evidence" value="ECO:0007669"/>
    <property type="project" value="InterPro"/>
</dbReference>
<name>A0A6B1DCM0_9CHLR</name>